<reference evidence="14 15" key="1">
    <citation type="journal article" date="2015" name="Sci. Rep.">
        <title>Chromosome-level genome map provides insights into diverse defense mechanisms in the medicinal fungus Ganoderma sinense.</title>
        <authorList>
            <person name="Zhu Y."/>
            <person name="Xu J."/>
            <person name="Sun C."/>
            <person name="Zhou S."/>
            <person name="Xu H."/>
            <person name="Nelson D.R."/>
            <person name="Qian J."/>
            <person name="Song J."/>
            <person name="Luo H."/>
            <person name="Xiang L."/>
            <person name="Li Y."/>
            <person name="Xu Z."/>
            <person name="Ji A."/>
            <person name="Wang L."/>
            <person name="Lu S."/>
            <person name="Hayward A."/>
            <person name="Sun W."/>
            <person name="Li X."/>
            <person name="Schwartz D.C."/>
            <person name="Wang Y."/>
            <person name="Chen S."/>
        </authorList>
    </citation>
    <scope>NUCLEOTIDE SEQUENCE [LARGE SCALE GENOMIC DNA]</scope>
    <source>
        <strain evidence="14 15">ZZ0214-1</strain>
    </source>
</reference>
<proteinExistence type="predicted"/>
<evidence type="ECO:0000256" key="7">
    <source>
        <dbReference type="ARBA" id="ARBA00022692"/>
    </source>
</evidence>
<accession>A0A2G8S859</accession>
<keyword evidence="8" id="KW-0256">Endoplasmic reticulum</keyword>
<evidence type="ECO:0000313" key="14">
    <source>
        <dbReference type="EMBL" id="PIL29935.1"/>
    </source>
</evidence>
<feature type="region of interest" description="Disordered" evidence="12">
    <location>
        <begin position="214"/>
        <end position="234"/>
    </location>
</feature>
<dbReference type="InterPro" id="IPR026051">
    <property type="entry name" value="ALG1-like"/>
</dbReference>
<keyword evidence="5" id="KW-0328">Glycosyltransferase</keyword>
<evidence type="ECO:0000256" key="10">
    <source>
        <dbReference type="ARBA" id="ARBA00023136"/>
    </source>
</evidence>
<sequence>MMYHAESFAKNNFLTYLVGYGGSKPIPSLLASPDVSIIYLTEPPASLRRLPFIVGGPLKVLRQILEIVHTLAIRIPHPPEFILVQNPPSIPTLAIVWLVSKMRGCKVIIDWHNLGYSILALRLGESHLFVRIAKWFESFFGRSAYAHLFVTNAMRNHLVKEWNLQGQKVVLHDRPPSRFHRAEPQEIHELFQRLLPALSDPNFALSSFLPSSEPPYSTPFTRVPSESSPPASEAATLGSLSATTAMPSLRADRTALIVSSTSWTPDEDFGMLLDALKEYERRARASEGRGKEERLPKLLAIVTGKGPLKEKYMQDVRQLQTGNKEEGPWRFVRCVSLWLEADDYPLLLGSADIGVSLHSSSSALDLPMKVVDMFGCGLPVCALGFACLDELVKDGVNGLVFHNAEQLAAQLESLLRGFPSAPGLATLRASFQRKESTGSRSKGLTTGGPEWEWGTWSENWDHVMRPLLLHDVAFEAQLQ</sequence>
<feature type="compositionally biased region" description="Low complexity" evidence="12">
    <location>
        <begin position="224"/>
        <end position="234"/>
    </location>
</feature>
<keyword evidence="6" id="KW-0808">Transferase</keyword>
<evidence type="ECO:0000313" key="15">
    <source>
        <dbReference type="Proteomes" id="UP000230002"/>
    </source>
</evidence>
<evidence type="ECO:0000256" key="12">
    <source>
        <dbReference type="SAM" id="MobiDB-lite"/>
    </source>
</evidence>
<keyword evidence="15" id="KW-1185">Reference proteome</keyword>
<dbReference type="GO" id="GO:0005789">
    <property type="term" value="C:endoplasmic reticulum membrane"/>
    <property type="evidence" value="ECO:0007669"/>
    <property type="project" value="UniProtKB-SubCell"/>
</dbReference>
<evidence type="ECO:0000256" key="6">
    <source>
        <dbReference type="ARBA" id="ARBA00022679"/>
    </source>
</evidence>
<dbReference type="EC" id="2.4.1.142" evidence="3"/>
<keyword evidence="10" id="KW-0472">Membrane</keyword>
<dbReference type="PANTHER" id="PTHR13036:SF0">
    <property type="entry name" value="CHITOBIOSYLDIPHOSPHODOLICHOL BETA-MANNOSYLTRANSFERASE"/>
    <property type="match status" value="1"/>
</dbReference>
<evidence type="ECO:0000256" key="8">
    <source>
        <dbReference type="ARBA" id="ARBA00022824"/>
    </source>
</evidence>
<dbReference type="InterPro" id="IPR028098">
    <property type="entry name" value="Glyco_trans_4-like_N"/>
</dbReference>
<evidence type="ECO:0000256" key="3">
    <source>
        <dbReference type="ARBA" id="ARBA00012611"/>
    </source>
</evidence>
<gene>
    <name evidence="14" type="ORF">GSI_07846</name>
</gene>
<dbReference type="STRING" id="1077348.A0A2G8S859"/>
<dbReference type="GO" id="GO:0004578">
    <property type="term" value="F:chitobiosyldiphosphodolichol beta-mannosyltransferase activity"/>
    <property type="evidence" value="ECO:0007669"/>
    <property type="project" value="UniProtKB-EC"/>
</dbReference>
<comment type="function">
    <text evidence="11">Participates in the formation of the lipid-linked precursor oligosaccharide for N-glycosylation. Involved in assembling the dolichol-pyrophosphate-GlcNAc(2)-Man(5) intermediate on the cytoplasmic surface of the ER.</text>
</comment>
<organism evidence="14 15">
    <name type="scientific">Ganoderma sinense ZZ0214-1</name>
    <dbReference type="NCBI Taxonomy" id="1077348"/>
    <lineage>
        <taxon>Eukaryota</taxon>
        <taxon>Fungi</taxon>
        <taxon>Dikarya</taxon>
        <taxon>Basidiomycota</taxon>
        <taxon>Agaricomycotina</taxon>
        <taxon>Agaricomycetes</taxon>
        <taxon>Polyporales</taxon>
        <taxon>Polyporaceae</taxon>
        <taxon>Ganoderma</taxon>
    </lineage>
</organism>
<evidence type="ECO:0000259" key="13">
    <source>
        <dbReference type="Pfam" id="PF13579"/>
    </source>
</evidence>
<keyword evidence="7" id="KW-0812">Transmembrane</keyword>
<dbReference type="OrthoDB" id="614844at2759"/>
<comment type="pathway">
    <text evidence="2">Protein modification; protein glycosylation.</text>
</comment>
<evidence type="ECO:0000256" key="9">
    <source>
        <dbReference type="ARBA" id="ARBA00022989"/>
    </source>
</evidence>
<evidence type="ECO:0000256" key="2">
    <source>
        <dbReference type="ARBA" id="ARBA00004922"/>
    </source>
</evidence>
<evidence type="ECO:0000256" key="4">
    <source>
        <dbReference type="ARBA" id="ARBA00015841"/>
    </source>
</evidence>
<dbReference type="Gene3D" id="3.40.50.2000">
    <property type="entry name" value="Glycogen Phosphorylase B"/>
    <property type="match status" value="1"/>
</dbReference>
<dbReference type="AlphaFoldDB" id="A0A2G8S859"/>
<dbReference type="EMBL" id="AYKW01000017">
    <property type="protein sequence ID" value="PIL29935.1"/>
    <property type="molecule type" value="Genomic_DNA"/>
</dbReference>
<feature type="domain" description="Glycosyltransferase subfamily 4-like N-terminal" evidence="13">
    <location>
        <begin position="41"/>
        <end position="170"/>
    </location>
</feature>
<evidence type="ECO:0000256" key="11">
    <source>
        <dbReference type="ARBA" id="ARBA00024899"/>
    </source>
</evidence>
<protein>
    <recommendedName>
        <fullName evidence="4">Chitobiosyldiphosphodolichol beta-mannosyltransferase</fullName>
        <ecNumber evidence="3">2.4.1.142</ecNumber>
    </recommendedName>
</protein>
<evidence type="ECO:0000256" key="1">
    <source>
        <dbReference type="ARBA" id="ARBA00004389"/>
    </source>
</evidence>
<evidence type="ECO:0000256" key="5">
    <source>
        <dbReference type="ARBA" id="ARBA00022676"/>
    </source>
</evidence>
<keyword evidence="9" id="KW-1133">Transmembrane helix</keyword>
<dbReference type="Pfam" id="PF13692">
    <property type="entry name" value="Glyco_trans_1_4"/>
    <property type="match status" value="1"/>
</dbReference>
<name>A0A2G8S859_9APHY</name>
<dbReference type="SUPFAM" id="SSF53756">
    <property type="entry name" value="UDP-Glycosyltransferase/glycogen phosphorylase"/>
    <property type="match status" value="1"/>
</dbReference>
<comment type="caution">
    <text evidence="14">The sequence shown here is derived from an EMBL/GenBank/DDBJ whole genome shotgun (WGS) entry which is preliminary data.</text>
</comment>
<dbReference type="Proteomes" id="UP000230002">
    <property type="component" value="Unassembled WGS sequence"/>
</dbReference>
<comment type="subcellular location">
    <subcellularLocation>
        <location evidence="1">Endoplasmic reticulum membrane</location>
        <topology evidence="1">Single-pass membrane protein</topology>
    </subcellularLocation>
</comment>
<dbReference type="PANTHER" id="PTHR13036">
    <property type="entry name" value="BETA1,4 MANNOSYLTRANSFERASE"/>
    <property type="match status" value="1"/>
</dbReference>
<dbReference type="Pfam" id="PF13579">
    <property type="entry name" value="Glyco_trans_4_4"/>
    <property type="match status" value="1"/>
</dbReference>